<evidence type="ECO:0000256" key="2">
    <source>
        <dbReference type="SAM" id="SignalP"/>
    </source>
</evidence>
<dbReference type="OrthoDB" id="8547026at2"/>
<feature type="chain" id="PRO_5015140523" description="PEP-CTERM protein-sorting domain-containing protein" evidence="2">
    <location>
        <begin position="23"/>
        <end position="261"/>
    </location>
</feature>
<dbReference type="InterPro" id="IPR013424">
    <property type="entry name" value="Ice-binding_C"/>
</dbReference>
<dbReference type="RefSeq" id="WP_106706272.1">
    <property type="nucleotide sequence ID" value="NZ_PXXU01000011.1"/>
</dbReference>
<dbReference type="EMBL" id="PXXU01000011">
    <property type="protein sequence ID" value="PSJ17958.1"/>
    <property type="molecule type" value="Genomic_DNA"/>
</dbReference>
<accession>A0A2P7NWU9</accession>
<keyword evidence="1" id="KW-0472">Membrane</keyword>
<name>A0A2P7NWU9_9PROT</name>
<gene>
    <name evidence="3" type="ORF">C7H79_05420</name>
</gene>
<sequence length="261" mass="27792">MKKLFGILGISLILFNAGAVMASTTYTFNSASVSDLISESSGTYNGSINYTPSWNPGQVTSATLTLYLSDDASTILNPYNAIDLPREWAKLTDIRDGGSSMGAQSAVEVQNTGPLFDSANFFPFNTTFPGSDGFENPLTTNPITALSLIQAAAGVGIIHPTSAGYDFDVTALMNGSGLSGHLEFDLIAPNMYGSVILPAQFLTAVGLFGFNPMDPQSTYEDFLFNGAQLSISAVPEPSMLYLLVLGLFGLFMSKKWLRQNG</sequence>
<keyword evidence="1" id="KW-1133">Transmembrane helix</keyword>
<comment type="caution">
    <text evidence="3">The sequence shown here is derived from an EMBL/GenBank/DDBJ whole genome shotgun (WGS) entry which is preliminary data.</text>
</comment>
<evidence type="ECO:0008006" key="5">
    <source>
        <dbReference type="Google" id="ProtNLM"/>
    </source>
</evidence>
<protein>
    <recommendedName>
        <fullName evidence="5">PEP-CTERM protein-sorting domain-containing protein</fullName>
    </recommendedName>
</protein>
<dbReference type="AlphaFoldDB" id="A0A2P7NWU9"/>
<organism evidence="3 4">
    <name type="scientific">Nitrosomonas supralitoralis</name>
    <dbReference type="NCBI Taxonomy" id="2116706"/>
    <lineage>
        <taxon>Bacteria</taxon>
        <taxon>Pseudomonadati</taxon>
        <taxon>Pseudomonadota</taxon>
        <taxon>Betaproteobacteria</taxon>
        <taxon>Nitrosomonadales</taxon>
        <taxon>Nitrosomonadaceae</taxon>
        <taxon>Nitrosomonas</taxon>
    </lineage>
</organism>
<keyword evidence="2" id="KW-0732">Signal</keyword>
<feature type="signal peptide" evidence="2">
    <location>
        <begin position="1"/>
        <end position="22"/>
    </location>
</feature>
<dbReference type="NCBIfam" id="TIGR02595">
    <property type="entry name" value="PEP_CTERM"/>
    <property type="match status" value="1"/>
</dbReference>
<dbReference type="Proteomes" id="UP000241912">
    <property type="component" value="Unassembled WGS sequence"/>
</dbReference>
<keyword evidence="1" id="KW-0812">Transmembrane</keyword>
<proteinExistence type="predicted"/>
<keyword evidence="4" id="KW-1185">Reference proteome</keyword>
<feature type="transmembrane region" description="Helical" evidence="1">
    <location>
        <begin position="239"/>
        <end position="257"/>
    </location>
</feature>
<evidence type="ECO:0000256" key="1">
    <source>
        <dbReference type="SAM" id="Phobius"/>
    </source>
</evidence>
<reference evidence="3 4" key="1">
    <citation type="submission" date="2018-03" db="EMBL/GenBank/DDBJ databases">
        <title>Draft genome of Nitrosomonas supralitoralis APG5.</title>
        <authorList>
            <person name="Urakawa H."/>
            <person name="Lopez J.V."/>
        </authorList>
    </citation>
    <scope>NUCLEOTIDE SEQUENCE [LARGE SCALE GENOMIC DNA]</scope>
    <source>
        <strain evidence="3 4">APG5</strain>
    </source>
</reference>
<evidence type="ECO:0000313" key="4">
    <source>
        <dbReference type="Proteomes" id="UP000241912"/>
    </source>
</evidence>
<evidence type="ECO:0000313" key="3">
    <source>
        <dbReference type="EMBL" id="PSJ17958.1"/>
    </source>
</evidence>